<accession>A0A8J7F9M0</accession>
<dbReference type="Pfam" id="PF00672">
    <property type="entry name" value="HAMP"/>
    <property type="match status" value="1"/>
</dbReference>
<sequence length="738" mass="81873">MKPNPNQRINFPKYIDNQPKKSQNFFVKQLTQLRKISLSGKAVMLSLAICSLPTAGITVFSYHLGHQIITAEVSNDKDVNLVKELEETQKQLLLMLTIGTVAAALLAGICAATLARRLILPIYAANIAVKKMANGNLNSRIPIKGKDEFAVLSSNINLIVEQLQELLFQQRVESEQSKLLANAIISISQSIDQENLFKKIVAEVRQILGAHRVVIYHCNSHGEGKVIAEEIAPGLPITFGDTIEDISLTKELRNFYRKAEVLAINNIDEAGLSPDYLELMKRLKIKAILLTPIFINNQLFGFLIAHHCWKPHLWQAFEINLLKQLAIQIGSTLEQISYLEKSQIIQQLAVNLSGLINYQDICNVAVENIRKFLKVEKTLIYKLESSPRGSFIAESQAVGFTSALGKKFDFPVLSNHLFTNQLDGVIAIDDIYHAGFENSVIKELETLDIKSILLVPIFENDKLFGYLIACQCSQSHIWQQSSIQLFEETAVILGEFLQRVNGIFTSEHLSESQLQQQLLLRRDIKKQDAEINRTLEAVKEMRYSIKAVAKGARKAASITGKAFHTANAGVTAIDLTVENIHYLRETIGDTAKKVKLLGESSQKISHVISSINQIAMQTNLLAINAGIEATRAGEQGQGFAIIAEEIAVLASRSGDATAEIEEVVTNIQRETSEVVKAMELGIAQVVEETRLIQDTKQNLNEILDVSNQIDGLVESISAATIIQVKTSKQVNNLIKKLS</sequence>
<feature type="domain" description="HAMP" evidence="7">
    <location>
        <begin position="116"/>
        <end position="168"/>
    </location>
</feature>
<dbReference type="InterPro" id="IPR016132">
    <property type="entry name" value="Phyto_chromo_attachment"/>
</dbReference>
<dbReference type="SUPFAM" id="SSF58104">
    <property type="entry name" value="Methyl-accepting chemotaxis protein (MCP) signaling domain"/>
    <property type="match status" value="1"/>
</dbReference>
<dbReference type="AlphaFoldDB" id="A0A8J7F9M0"/>
<evidence type="ECO:0000313" key="8">
    <source>
        <dbReference type="EMBL" id="MBE9212123.1"/>
    </source>
</evidence>
<comment type="caution">
    <text evidence="8">The sequence shown here is derived from an EMBL/GenBank/DDBJ whole genome shotgun (WGS) entry which is preliminary data.</text>
</comment>
<organism evidence="8 9">
    <name type="scientific">Plectonema cf. radiosum LEGE 06105</name>
    <dbReference type="NCBI Taxonomy" id="945769"/>
    <lineage>
        <taxon>Bacteria</taxon>
        <taxon>Bacillati</taxon>
        <taxon>Cyanobacteriota</taxon>
        <taxon>Cyanophyceae</taxon>
        <taxon>Oscillatoriophycideae</taxon>
        <taxon>Oscillatoriales</taxon>
        <taxon>Microcoleaceae</taxon>
        <taxon>Plectonema</taxon>
    </lineage>
</organism>
<dbReference type="SUPFAM" id="SSF158472">
    <property type="entry name" value="HAMP domain-like"/>
    <property type="match status" value="1"/>
</dbReference>
<dbReference type="InterPro" id="IPR004089">
    <property type="entry name" value="MCPsignal_dom"/>
</dbReference>
<evidence type="ECO:0000256" key="2">
    <source>
        <dbReference type="ARBA" id="ARBA00029447"/>
    </source>
</evidence>
<proteinExistence type="inferred from homology"/>
<dbReference type="GO" id="GO:0007165">
    <property type="term" value="P:signal transduction"/>
    <property type="evidence" value="ECO:0007669"/>
    <property type="project" value="UniProtKB-KW"/>
</dbReference>
<dbReference type="Gene3D" id="1.10.287.950">
    <property type="entry name" value="Methyl-accepting chemotaxis protein"/>
    <property type="match status" value="1"/>
</dbReference>
<dbReference type="PANTHER" id="PTHR32089:SF114">
    <property type="entry name" value="METHYL-ACCEPTING CHEMOTAXIS PROTEIN MCPB"/>
    <property type="match status" value="1"/>
</dbReference>
<dbReference type="GO" id="GO:0006935">
    <property type="term" value="P:chemotaxis"/>
    <property type="evidence" value="ECO:0007669"/>
    <property type="project" value="InterPro"/>
</dbReference>
<feature type="domain" description="Methyl-accepting transducer" evidence="6">
    <location>
        <begin position="520"/>
        <end position="738"/>
    </location>
</feature>
<evidence type="ECO:0000256" key="3">
    <source>
        <dbReference type="PROSITE-ProRule" id="PRU00284"/>
    </source>
</evidence>
<keyword evidence="4" id="KW-0472">Membrane</keyword>
<dbReference type="Gene3D" id="6.10.340.10">
    <property type="match status" value="1"/>
</dbReference>
<keyword evidence="4" id="KW-1133">Transmembrane helix</keyword>
<keyword evidence="9" id="KW-1185">Reference proteome</keyword>
<dbReference type="GO" id="GO:0004888">
    <property type="term" value="F:transmembrane signaling receptor activity"/>
    <property type="evidence" value="ECO:0007669"/>
    <property type="project" value="InterPro"/>
</dbReference>
<evidence type="ECO:0000313" key="9">
    <source>
        <dbReference type="Proteomes" id="UP000620559"/>
    </source>
</evidence>
<evidence type="ECO:0000256" key="1">
    <source>
        <dbReference type="ARBA" id="ARBA00023224"/>
    </source>
</evidence>
<keyword evidence="1 3" id="KW-0807">Transducer</keyword>
<dbReference type="GO" id="GO:0016020">
    <property type="term" value="C:membrane"/>
    <property type="evidence" value="ECO:0007669"/>
    <property type="project" value="InterPro"/>
</dbReference>
<evidence type="ECO:0000256" key="4">
    <source>
        <dbReference type="SAM" id="Phobius"/>
    </source>
</evidence>
<dbReference type="PROSITE" id="PS50111">
    <property type="entry name" value="CHEMOTAXIS_TRANSDUC_2"/>
    <property type="match status" value="1"/>
</dbReference>
<evidence type="ECO:0000259" key="6">
    <source>
        <dbReference type="PROSITE" id="PS50111"/>
    </source>
</evidence>
<dbReference type="EMBL" id="JADEWL010000010">
    <property type="protein sequence ID" value="MBE9212123.1"/>
    <property type="molecule type" value="Genomic_DNA"/>
</dbReference>
<evidence type="ECO:0000259" key="7">
    <source>
        <dbReference type="PROSITE" id="PS50885"/>
    </source>
</evidence>
<comment type="similarity">
    <text evidence="2">Belongs to the methyl-accepting chemotaxis (MCP) protein family.</text>
</comment>
<dbReference type="CDD" id="cd06225">
    <property type="entry name" value="HAMP"/>
    <property type="match status" value="1"/>
</dbReference>
<dbReference type="CDD" id="cd11386">
    <property type="entry name" value="MCP_signal"/>
    <property type="match status" value="1"/>
</dbReference>
<dbReference type="InterPro" id="IPR003018">
    <property type="entry name" value="GAF"/>
</dbReference>
<dbReference type="Gene3D" id="3.30.450.40">
    <property type="match status" value="2"/>
</dbReference>
<dbReference type="PROSITE" id="PS50885">
    <property type="entry name" value="HAMP"/>
    <property type="match status" value="1"/>
</dbReference>
<dbReference type="InterPro" id="IPR004090">
    <property type="entry name" value="Chemotax_Me-accpt_rcpt"/>
</dbReference>
<dbReference type="Pfam" id="PF00015">
    <property type="entry name" value="MCPsignal"/>
    <property type="match status" value="1"/>
</dbReference>
<dbReference type="SMART" id="SM00304">
    <property type="entry name" value="HAMP"/>
    <property type="match status" value="1"/>
</dbReference>
<dbReference type="SUPFAM" id="SSF55781">
    <property type="entry name" value="GAF domain-like"/>
    <property type="match status" value="2"/>
</dbReference>
<dbReference type="RefSeq" id="WP_193917760.1">
    <property type="nucleotide sequence ID" value="NZ_JADEWL010000010.1"/>
</dbReference>
<dbReference type="SMART" id="SM00283">
    <property type="entry name" value="MA"/>
    <property type="match status" value="1"/>
</dbReference>
<gene>
    <name evidence="8" type="ORF">IQ247_05250</name>
</gene>
<keyword evidence="4" id="KW-0812">Transmembrane</keyword>
<evidence type="ECO:0000259" key="5">
    <source>
        <dbReference type="PROSITE" id="PS50046"/>
    </source>
</evidence>
<dbReference type="SMART" id="SM00065">
    <property type="entry name" value="GAF"/>
    <property type="match status" value="2"/>
</dbReference>
<feature type="transmembrane region" description="Helical" evidence="4">
    <location>
        <begin position="92"/>
        <end position="115"/>
    </location>
</feature>
<feature type="domain" description="Phytochrome chromophore attachment site" evidence="5">
    <location>
        <begin position="357"/>
        <end position="492"/>
    </location>
</feature>
<dbReference type="Proteomes" id="UP000620559">
    <property type="component" value="Unassembled WGS sequence"/>
</dbReference>
<dbReference type="Pfam" id="PF01590">
    <property type="entry name" value="GAF"/>
    <property type="match status" value="2"/>
</dbReference>
<dbReference type="PRINTS" id="PR00260">
    <property type="entry name" value="CHEMTRNSDUCR"/>
</dbReference>
<reference evidence="8" key="1">
    <citation type="submission" date="2020-10" db="EMBL/GenBank/DDBJ databases">
        <authorList>
            <person name="Castelo-Branco R."/>
            <person name="Eusebio N."/>
            <person name="Adriana R."/>
            <person name="Vieira A."/>
            <person name="Brugerolle De Fraissinette N."/>
            <person name="Rezende De Castro R."/>
            <person name="Schneider M.P."/>
            <person name="Vasconcelos V."/>
            <person name="Leao P.N."/>
        </authorList>
    </citation>
    <scope>NUCLEOTIDE SEQUENCE</scope>
    <source>
        <strain evidence="8">LEGE 06105</strain>
    </source>
</reference>
<dbReference type="InterPro" id="IPR029016">
    <property type="entry name" value="GAF-like_dom_sf"/>
</dbReference>
<feature type="domain" description="Phytochrome chromophore attachment site" evidence="5">
    <location>
        <begin position="192"/>
        <end position="328"/>
    </location>
</feature>
<dbReference type="PROSITE" id="PS50046">
    <property type="entry name" value="PHYTOCHROME_2"/>
    <property type="match status" value="2"/>
</dbReference>
<protein>
    <submittedName>
        <fullName evidence="8">GAF domain-containing protein</fullName>
    </submittedName>
</protein>
<dbReference type="InterPro" id="IPR003660">
    <property type="entry name" value="HAMP_dom"/>
</dbReference>
<name>A0A8J7F9M0_9CYAN</name>
<dbReference type="PANTHER" id="PTHR32089">
    <property type="entry name" value="METHYL-ACCEPTING CHEMOTAXIS PROTEIN MCPB"/>
    <property type="match status" value="1"/>
</dbReference>